<proteinExistence type="inferred from homology"/>
<comment type="subcellular location">
    <subcellularLocation>
        <location evidence="1">Cell membrane</location>
        <topology evidence="1">Multi-pass membrane protein</topology>
    </subcellularLocation>
</comment>
<dbReference type="eggNOG" id="COG1132">
    <property type="taxonomic scope" value="Bacteria"/>
</dbReference>
<dbReference type="Proteomes" id="UP000005952">
    <property type="component" value="Chromosome"/>
</dbReference>
<evidence type="ECO:0000259" key="11">
    <source>
        <dbReference type="PROSITE" id="PS50929"/>
    </source>
</evidence>
<dbReference type="EMBL" id="CP005587">
    <property type="protein sequence ID" value="AGK56684.1"/>
    <property type="molecule type" value="Genomic_DNA"/>
</dbReference>
<dbReference type="GO" id="GO:0005524">
    <property type="term" value="F:ATP binding"/>
    <property type="evidence" value="ECO:0007669"/>
    <property type="project" value="UniProtKB-KW"/>
</dbReference>
<feature type="transmembrane region" description="Helical" evidence="9">
    <location>
        <begin position="246"/>
        <end position="267"/>
    </location>
</feature>
<protein>
    <submittedName>
        <fullName evidence="12">ABC transporter</fullName>
    </submittedName>
</protein>
<dbReference type="CDD" id="cd18552">
    <property type="entry name" value="ABC_6TM_MsbA_like"/>
    <property type="match status" value="1"/>
</dbReference>
<dbReference type="GO" id="GO:0016887">
    <property type="term" value="F:ATP hydrolysis activity"/>
    <property type="evidence" value="ECO:0007669"/>
    <property type="project" value="InterPro"/>
</dbReference>
<dbReference type="Pfam" id="PF00664">
    <property type="entry name" value="ABC_membrane"/>
    <property type="match status" value="1"/>
</dbReference>
<sequence length="591" mass="64195">MPSETLDLLKRLARDYGREYAPQYALAIVAMVVVAGTTALSAYVMKHVVDTIFVHQNRAALVGITLGIVAIFLVKGIAAYASEVMVGVIGNRLVAETQRRMFNHLLKVDVAYFQKHSSSDLVTRISNNAASTRDVLNMISMSFGRDLFTIIGLVGTMIVLDPIMTAISLIGGPLIAVASRKLRQRVQKAAKSEVNSTAGIIQATRELSQGTLVVKSFQLENHMRTRAMNAISAVERLNTKMLRIKATVNPMMEAAGGFAVAGVVFYAGWRNLYYGDSPGQFFAFITALLMCADPARRVSRVHLQLASAIVGVRMMYDLLDTPAKEEEPPGKPDLHVTGGEIEFHDVSFSYVRGKHVINGLNLTAPAGKTTALVGLSGGGKTTIFSLLQRFREPDAGFITIDGQNIASASLVSVRRNISTVGQDAFLFEGTIIDNIRTGLEAASEQKCIDAAKSANADEFIIKLPKKYESQVGELGTQVSGGQRQRIALARAFLKDAPIILLDEPTSALDSHTEEIIQRELKQLTKGKTTLVIAHRLSTILHADLIHVIDAGRVVESGTHDELLSQGGAYSRLFKLQFSKYAEQKDALARAV</sequence>
<feature type="transmembrane region" description="Helical" evidence="9">
    <location>
        <begin position="24"/>
        <end position="45"/>
    </location>
</feature>
<comment type="function">
    <text evidence="8">Part of an ABC transporter complex. Transmembrane domains (TMD) form a pore in the inner membrane and the ATP-binding domain (NBD) is responsible for energy generation.</text>
</comment>
<feature type="transmembrane region" description="Helical" evidence="9">
    <location>
        <begin position="147"/>
        <end position="178"/>
    </location>
</feature>
<dbReference type="InterPro" id="IPR003593">
    <property type="entry name" value="AAA+_ATPase"/>
</dbReference>
<evidence type="ECO:0000313" key="12">
    <source>
        <dbReference type="EMBL" id="AGK56684.1"/>
    </source>
</evidence>
<evidence type="ECO:0000256" key="1">
    <source>
        <dbReference type="ARBA" id="ARBA00004651"/>
    </source>
</evidence>
<keyword evidence="4" id="KW-0547">Nucleotide-binding</keyword>
<dbReference type="OrthoDB" id="9804259at2"/>
<dbReference type="Gene3D" id="3.40.50.300">
    <property type="entry name" value="P-loop containing nucleotide triphosphate hydrolases"/>
    <property type="match status" value="1"/>
</dbReference>
<dbReference type="RefSeq" id="WP_015596721.1">
    <property type="nucleotide sequence ID" value="NC_021172.1"/>
</dbReference>
<gene>
    <name evidence="12" type="ORF">HYPDE_24998</name>
</gene>
<dbReference type="PANTHER" id="PTHR43394:SF1">
    <property type="entry name" value="ATP-BINDING CASSETTE SUB-FAMILY B MEMBER 10, MITOCHONDRIAL"/>
    <property type="match status" value="1"/>
</dbReference>
<dbReference type="SMART" id="SM00382">
    <property type="entry name" value="AAA"/>
    <property type="match status" value="1"/>
</dbReference>
<dbReference type="SUPFAM" id="SSF52540">
    <property type="entry name" value="P-loop containing nucleoside triphosphate hydrolases"/>
    <property type="match status" value="1"/>
</dbReference>
<evidence type="ECO:0000256" key="2">
    <source>
        <dbReference type="ARBA" id="ARBA00005417"/>
    </source>
</evidence>
<evidence type="ECO:0000256" key="4">
    <source>
        <dbReference type="ARBA" id="ARBA00022741"/>
    </source>
</evidence>
<dbReference type="InterPro" id="IPR036640">
    <property type="entry name" value="ABC1_TM_sf"/>
</dbReference>
<evidence type="ECO:0000256" key="5">
    <source>
        <dbReference type="ARBA" id="ARBA00022840"/>
    </source>
</evidence>
<keyword evidence="6 9" id="KW-1133">Transmembrane helix</keyword>
<dbReference type="HOGENOM" id="CLU_000604_84_7_5"/>
<dbReference type="InterPro" id="IPR003439">
    <property type="entry name" value="ABC_transporter-like_ATP-bd"/>
</dbReference>
<evidence type="ECO:0000256" key="9">
    <source>
        <dbReference type="SAM" id="Phobius"/>
    </source>
</evidence>
<organism evidence="12 13">
    <name type="scientific">Hyphomicrobium denitrificans 1NES1</name>
    <dbReference type="NCBI Taxonomy" id="670307"/>
    <lineage>
        <taxon>Bacteria</taxon>
        <taxon>Pseudomonadati</taxon>
        <taxon>Pseudomonadota</taxon>
        <taxon>Alphaproteobacteria</taxon>
        <taxon>Hyphomicrobiales</taxon>
        <taxon>Hyphomicrobiaceae</taxon>
        <taxon>Hyphomicrobium</taxon>
    </lineage>
</organism>
<dbReference type="PROSITE" id="PS00211">
    <property type="entry name" value="ABC_TRANSPORTER_1"/>
    <property type="match status" value="1"/>
</dbReference>
<dbReference type="PROSITE" id="PS50929">
    <property type="entry name" value="ABC_TM1F"/>
    <property type="match status" value="1"/>
</dbReference>
<reference evidence="12 13" key="1">
    <citation type="journal article" date="2013" name="Genome Announc.">
        <title>Genome sequences for three denitrifying bacterial strains isolated from a uranium- and nitrate-contaminated subsurface environment.</title>
        <authorList>
            <person name="Venkatramanan R."/>
            <person name="Prakash O."/>
            <person name="Woyke T."/>
            <person name="Chain P."/>
            <person name="Goodwin L.A."/>
            <person name="Watson D."/>
            <person name="Brooks S."/>
            <person name="Kostka J.E."/>
            <person name="Green S.J."/>
        </authorList>
    </citation>
    <scope>NUCLEOTIDE SEQUENCE [LARGE SCALE GENOMIC DNA]</scope>
    <source>
        <strain evidence="12 13">1NES1</strain>
    </source>
</reference>
<keyword evidence="5" id="KW-0067">ATP-binding</keyword>
<dbReference type="InterPro" id="IPR039421">
    <property type="entry name" value="Type_1_exporter"/>
</dbReference>
<dbReference type="InterPro" id="IPR017871">
    <property type="entry name" value="ABC_transporter-like_CS"/>
</dbReference>
<dbReference type="KEGG" id="hdt:HYPDE_24998"/>
<evidence type="ECO:0000256" key="8">
    <source>
        <dbReference type="ARBA" id="ARBA00024725"/>
    </source>
</evidence>
<comment type="similarity">
    <text evidence="2">Belongs to the ABC transporter superfamily.</text>
</comment>
<feature type="domain" description="ABC transmembrane type-1" evidence="11">
    <location>
        <begin position="25"/>
        <end position="301"/>
    </location>
</feature>
<dbReference type="InterPro" id="IPR011527">
    <property type="entry name" value="ABC1_TM_dom"/>
</dbReference>
<evidence type="ECO:0000313" key="13">
    <source>
        <dbReference type="Proteomes" id="UP000005952"/>
    </source>
</evidence>
<keyword evidence="7 9" id="KW-0472">Membrane</keyword>
<dbReference type="SUPFAM" id="SSF90123">
    <property type="entry name" value="ABC transporter transmembrane region"/>
    <property type="match status" value="1"/>
</dbReference>
<dbReference type="InterPro" id="IPR027417">
    <property type="entry name" value="P-loop_NTPase"/>
</dbReference>
<dbReference type="AlphaFoldDB" id="N0AZS6"/>
<dbReference type="PROSITE" id="PS50893">
    <property type="entry name" value="ABC_TRANSPORTER_2"/>
    <property type="match status" value="1"/>
</dbReference>
<feature type="domain" description="ABC transporter" evidence="10">
    <location>
        <begin position="341"/>
        <end position="575"/>
    </location>
</feature>
<accession>N0AZS6</accession>
<evidence type="ECO:0000256" key="7">
    <source>
        <dbReference type="ARBA" id="ARBA00023136"/>
    </source>
</evidence>
<dbReference type="GO" id="GO:0015421">
    <property type="term" value="F:ABC-type oligopeptide transporter activity"/>
    <property type="evidence" value="ECO:0007669"/>
    <property type="project" value="TreeGrafter"/>
</dbReference>
<dbReference type="GO" id="GO:0005886">
    <property type="term" value="C:plasma membrane"/>
    <property type="evidence" value="ECO:0007669"/>
    <property type="project" value="UniProtKB-SubCell"/>
</dbReference>
<dbReference type="FunFam" id="3.40.50.300:FF:000218">
    <property type="entry name" value="Multidrug ABC transporter ATP-binding protein"/>
    <property type="match status" value="1"/>
</dbReference>
<evidence type="ECO:0000256" key="6">
    <source>
        <dbReference type="ARBA" id="ARBA00022989"/>
    </source>
</evidence>
<evidence type="ECO:0000259" key="10">
    <source>
        <dbReference type="PROSITE" id="PS50893"/>
    </source>
</evidence>
<dbReference type="Gene3D" id="1.20.1560.10">
    <property type="entry name" value="ABC transporter type 1, transmembrane domain"/>
    <property type="match status" value="1"/>
</dbReference>
<keyword evidence="3 9" id="KW-0812">Transmembrane</keyword>
<dbReference type="Pfam" id="PF00005">
    <property type="entry name" value="ABC_tran"/>
    <property type="match status" value="1"/>
</dbReference>
<evidence type="ECO:0000256" key="3">
    <source>
        <dbReference type="ARBA" id="ARBA00022692"/>
    </source>
</evidence>
<name>N0AZS6_9HYPH</name>
<feature type="transmembrane region" description="Helical" evidence="9">
    <location>
        <begin position="57"/>
        <end position="81"/>
    </location>
</feature>
<keyword evidence="13" id="KW-1185">Reference proteome</keyword>
<dbReference type="PANTHER" id="PTHR43394">
    <property type="entry name" value="ATP-DEPENDENT PERMEASE MDL1, MITOCHONDRIAL"/>
    <property type="match status" value="1"/>
</dbReference>
<dbReference type="STRING" id="670307.HYPDE_24998"/>